<dbReference type="EMBL" id="FQWM01000009">
    <property type="protein sequence ID" value="SHH77953.1"/>
    <property type="molecule type" value="Genomic_DNA"/>
</dbReference>
<evidence type="ECO:0000256" key="2">
    <source>
        <dbReference type="SAM" id="MobiDB-lite"/>
    </source>
</evidence>
<dbReference type="GO" id="GO:0005886">
    <property type="term" value="C:plasma membrane"/>
    <property type="evidence" value="ECO:0007669"/>
    <property type="project" value="TreeGrafter"/>
</dbReference>
<dbReference type="STRING" id="870908.SAMN04488044_3232"/>
<dbReference type="InterPro" id="IPR029025">
    <property type="entry name" value="T3SS_substrate_exporter_C"/>
</dbReference>
<keyword evidence="4" id="KW-0966">Cell projection</keyword>
<keyword evidence="5" id="KW-1185">Reference proteome</keyword>
<evidence type="ECO:0000256" key="3">
    <source>
        <dbReference type="SAM" id="Phobius"/>
    </source>
</evidence>
<keyword evidence="3" id="KW-0812">Transmembrane</keyword>
<dbReference type="GO" id="GO:0009306">
    <property type="term" value="P:protein secretion"/>
    <property type="evidence" value="ECO:0007669"/>
    <property type="project" value="InterPro"/>
</dbReference>
<dbReference type="OrthoDB" id="9807950at2"/>
<feature type="transmembrane region" description="Helical" evidence="3">
    <location>
        <begin position="90"/>
        <end position="115"/>
    </location>
</feature>
<feature type="transmembrane region" description="Helical" evidence="3">
    <location>
        <begin position="33"/>
        <end position="52"/>
    </location>
</feature>
<dbReference type="RefSeq" id="WP_072794066.1">
    <property type="nucleotide sequence ID" value="NZ_FQWM01000009.1"/>
</dbReference>
<reference evidence="5" key="1">
    <citation type="submission" date="2016-11" db="EMBL/GenBank/DDBJ databases">
        <authorList>
            <person name="Varghese N."/>
            <person name="Submissions S."/>
        </authorList>
    </citation>
    <scope>NUCLEOTIDE SEQUENCE [LARGE SCALE GENOMIC DNA]</scope>
    <source>
        <strain evidence="5">DSM 28223</strain>
    </source>
</reference>
<dbReference type="AlphaFoldDB" id="A0A1M5VSQ6"/>
<protein>
    <submittedName>
        <fullName evidence="4">Flagellar biosynthetic protein FlhB</fullName>
    </submittedName>
</protein>
<organism evidence="4 5">
    <name type="scientific">Cognatishimia maritima</name>
    <dbReference type="NCBI Taxonomy" id="870908"/>
    <lineage>
        <taxon>Bacteria</taxon>
        <taxon>Pseudomonadati</taxon>
        <taxon>Pseudomonadota</taxon>
        <taxon>Alphaproteobacteria</taxon>
        <taxon>Rhodobacterales</taxon>
        <taxon>Paracoccaceae</taxon>
        <taxon>Cognatishimia</taxon>
    </lineage>
</organism>
<dbReference type="InterPro" id="IPR006135">
    <property type="entry name" value="T3SS_substrate_exporter"/>
</dbReference>
<feature type="transmembrane region" description="Helical" evidence="3">
    <location>
        <begin position="198"/>
        <end position="216"/>
    </location>
</feature>
<keyword evidence="3" id="KW-0472">Membrane</keyword>
<feature type="compositionally biased region" description="Basic and acidic residues" evidence="2">
    <location>
        <begin position="1"/>
        <end position="26"/>
    </location>
</feature>
<evidence type="ECO:0000256" key="1">
    <source>
        <dbReference type="ARBA" id="ARBA00010690"/>
    </source>
</evidence>
<feature type="transmembrane region" description="Helical" evidence="3">
    <location>
        <begin position="148"/>
        <end position="168"/>
    </location>
</feature>
<evidence type="ECO:0000313" key="4">
    <source>
        <dbReference type="EMBL" id="SHH77953.1"/>
    </source>
</evidence>
<dbReference type="Pfam" id="PF01312">
    <property type="entry name" value="Bac_export_2"/>
    <property type="match status" value="1"/>
</dbReference>
<dbReference type="Gene3D" id="6.10.250.2080">
    <property type="match status" value="1"/>
</dbReference>
<dbReference type="PRINTS" id="PR00950">
    <property type="entry name" value="TYPE3IMSPROT"/>
</dbReference>
<dbReference type="PANTHER" id="PTHR30531:SF12">
    <property type="entry name" value="FLAGELLAR BIOSYNTHETIC PROTEIN FLHB"/>
    <property type="match status" value="1"/>
</dbReference>
<dbReference type="PANTHER" id="PTHR30531">
    <property type="entry name" value="FLAGELLAR BIOSYNTHETIC PROTEIN FLHB"/>
    <property type="match status" value="1"/>
</dbReference>
<keyword evidence="4" id="KW-0969">Cilium</keyword>
<name>A0A1M5VSQ6_9RHOB</name>
<accession>A0A1M5VSQ6</accession>
<sequence>MAEEDRSNKTQEPTEKKLRDARKKGDVPASRETGNMMVVVSLIGVVAIALQWQGPKLVDALASLVDNAGRIHVGVERPGVATLGDVFWDFISRIVLAIAPVFGLILLGGIVGVLIQGETVVAAERIKPKWSKISIFEGLKRQFSANTLVEFVKSLVKVLVVGGMALWVTNSAVRDIWQGTGFVPEHLPGYMSDATRQLLIMAAVFLVPVAILDILWKRFDWRRKQMMSVKEIRDEMKEAEGDPLIRGKRAQLRRQRAQQRIATAVPTANVILTNPTHYAVALRYEQGVDVAPVCVAKGADLMARQIRLIAHEHEVPIIENKPLARTLYDVIEVDDQVPVEHWEVVAEIISFVMALKRDPKRKPPTGSELRTDPN</sequence>
<gene>
    <name evidence="4" type="ORF">SAMN04488044_3232</name>
</gene>
<keyword evidence="4" id="KW-0282">Flagellum</keyword>
<feature type="region of interest" description="Disordered" evidence="2">
    <location>
        <begin position="1"/>
        <end position="29"/>
    </location>
</feature>
<evidence type="ECO:0000313" key="5">
    <source>
        <dbReference type="Proteomes" id="UP000184211"/>
    </source>
</evidence>
<keyword evidence="3" id="KW-1133">Transmembrane helix</keyword>
<dbReference type="Gene3D" id="3.40.1690.10">
    <property type="entry name" value="secretion proteins EscU"/>
    <property type="match status" value="1"/>
</dbReference>
<comment type="similarity">
    <text evidence="1">Belongs to the type III secretion exporter family.</text>
</comment>
<dbReference type="SUPFAM" id="SSF160544">
    <property type="entry name" value="EscU C-terminal domain-like"/>
    <property type="match status" value="1"/>
</dbReference>
<dbReference type="Proteomes" id="UP000184211">
    <property type="component" value="Unassembled WGS sequence"/>
</dbReference>
<proteinExistence type="inferred from homology"/>